<sequence length="53" mass="6573">MRKQSIRTDEGIEKNWDKKKKKKKRKKKKEKKTKCVSAHPEARQTEREWNPRH</sequence>
<feature type="compositionally biased region" description="Basic and acidic residues" evidence="1">
    <location>
        <begin position="40"/>
        <end position="53"/>
    </location>
</feature>
<proteinExistence type="predicted"/>
<evidence type="ECO:0000313" key="2">
    <source>
        <dbReference type="EMBL" id="PYI36351.1"/>
    </source>
</evidence>
<feature type="region of interest" description="Disordered" evidence="1">
    <location>
        <begin position="1"/>
        <end position="53"/>
    </location>
</feature>
<dbReference type="EMBL" id="KZ825465">
    <property type="protein sequence ID" value="PYI36351.1"/>
    <property type="molecule type" value="Genomic_DNA"/>
</dbReference>
<evidence type="ECO:0000256" key="1">
    <source>
        <dbReference type="SAM" id="MobiDB-lite"/>
    </source>
</evidence>
<protein>
    <submittedName>
        <fullName evidence="2">Uncharacterized protein</fullName>
    </submittedName>
</protein>
<reference evidence="2 3" key="1">
    <citation type="submission" date="2018-02" db="EMBL/GenBank/DDBJ databases">
        <title>The genomes of Aspergillus section Nigri reveals drivers in fungal speciation.</title>
        <authorList>
            <consortium name="DOE Joint Genome Institute"/>
            <person name="Vesth T.C."/>
            <person name="Nybo J."/>
            <person name="Theobald S."/>
            <person name="Brandl J."/>
            <person name="Frisvad J.C."/>
            <person name="Nielsen K.F."/>
            <person name="Lyhne E.K."/>
            <person name="Kogle M.E."/>
            <person name="Kuo A."/>
            <person name="Riley R."/>
            <person name="Clum A."/>
            <person name="Nolan M."/>
            <person name="Lipzen A."/>
            <person name="Salamov A."/>
            <person name="Henrissat B."/>
            <person name="Wiebenga A."/>
            <person name="De vries R.P."/>
            <person name="Grigoriev I.V."/>
            <person name="Mortensen U.H."/>
            <person name="Andersen M.R."/>
            <person name="Baker S.E."/>
        </authorList>
    </citation>
    <scope>NUCLEOTIDE SEQUENCE [LARGE SCALE GENOMIC DNA]</scope>
    <source>
        <strain evidence="2 3">CBS 114.80</strain>
    </source>
</reference>
<keyword evidence="3" id="KW-1185">Reference proteome</keyword>
<dbReference type="AlphaFoldDB" id="A0A2V5IJN3"/>
<name>A0A2V5IJN3_9EURO</name>
<dbReference type="Proteomes" id="UP000248817">
    <property type="component" value="Unassembled WGS sequence"/>
</dbReference>
<evidence type="ECO:0000313" key="3">
    <source>
        <dbReference type="Proteomes" id="UP000248817"/>
    </source>
</evidence>
<gene>
    <name evidence="2" type="ORF">BP00DRAFT_421699</name>
</gene>
<feature type="compositionally biased region" description="Basic and acidic residues" evidence="1">
    <location>
        <begin position="1"/>
        <end position="16"/>
    </location>
</feature>
<organism evidence="2 3">
    <name type="scientific">Aspergillus indologenus CBS 114.80</name>
    <dbReference type="NCBI Taxonomy" id="1450541"/>
    <lineage>
        <taxon>Eukaryota</taxon>
        <taxon>Fungi</taxon>
        <taxon>Dikarya</taxon>
        <taxon>Ascomycota</taxon>
        <taxon>Pezizomycotina</taxon>
        <taxon>Eurotiomycetes</taxon>
        <taxon>Eurotiomycetidae</taxon>
        <taxon>Eurotiales</taxon>
        <taxon>Aspergillaceae</taxon>
        <taxon>Aspergillus</taxon>
        <taxon>Aspergillus subgen. Circumdati</taxon>
    </lineage>
</organism>
<feature type="compositionally biased region" description="Basic residues" evidence="1">
    <location>
        <begin position="17"/>
        <end position="34"/>
    </location>
</feature>
<accession>A0A2V5IJN3</accession>